<evidence type="ECO:0000313" key="1">
    <source>
        <dbReference type="EMBL" id="KAF7439159.1"/>
    </source>
</evidence>
<proteinExistence type="predicted"/>
<name>A0A834UHC2_VESPE</name>
<accession>A0A834UHC2</accession>
<dbReference type="Proteomes" id="UP000600918">
    <property type="component" value="Unassembled WGS sequence"/>
</dbReference>
<protein>
    <submittedName>
        <fullName evidence="1">Uncharacterized protein</fullName>
    </submittedName>
</protein>
<sequence length="88" mass="9813">MVLRPKLKAAGLANNLGTFGQHPELMYAVHESSVTMNEKVYVRNSALRLPTLRFQKGRNGECARGECGLGNTIRDLRRALIAEVELFN</sequence>
<gene>
    <name evidence="1" type="ORF">H0235_001550</name>
</gene>
<organism evidence="1 2">
    <name type="scientific">Vespula pensylvanica</name>
    <name type="common">Western yellow jacket</name>
    <name type="synonym">Wasp</name>
    <dbReference type="NCBI Taxonomy" id="30213"/>
    <lineage>
        <taxon>Eukaryota</taxon>
        <taxon>Metazoa</taxon>
        <taxon>Ecdysozoa</taxon>
        <taxon>Arthropoda</taxon>
        <taxon>Hexapoda</taxon>
        <taxon>Insecta</taxon>
        <taxon>Pterygota</taxon>
        <taxon>Neoptera</taxon>
        <taxon>Endopterygota</taxon>
        <taxon>Hymenoptera</taxon>
        <taxon>Apocrita</taxon>
        <taxon>Aculeata</taxon>
        <taxon>Vespoidea</taxon>
        <taxon>Vespidae</taxon>
        <taxon>Vespinae</taxon>
        <taxon>Vespula</taxon>
    </lineage>
</organism>
<keyword evidence="2" id="KW-1185">Reference proteome</keyword>
<dbReference type="AlphaFoldDB" id="A0A834UHC2"/>
<reference evidence="1" key="1">
    <citation type="journal article" date="2020" name="G3 (Bethesda)">
        <title>High-Quality Assemblies for Three Invasive Social Wasps from the &lt;i&gt;Vespula&lt;/i&gt; Genus.</title>
        <authorList>
            <person name="Harrop T.W.R."/>
            <person name="Guhlin J."/>
            <person name="McLaughlin G.M."/>
            <person name="Permina E."/>
            <person name="Stockwell P."/>
            <person name="Gilligan J."/>
            <person name="Le Lec M.F."/>
            <person name="Gruber M.A.M."/>
            <person name="Quinn O."/>
            <person name="Lovegrove M."/>
            <person name="Duncan E.J."/>
            <person name="Remnant E.J."/>
            <person name="Van Eeckhoven J."/>
            <person name="Graham B."/>
            <person name="Knapp R.A."/>
            <person name="Langford K.W."/>
            <person name="Kronenberg Z."/>
            <person name="Press M.O."/>
            <person name="Eacker S.M."/>
            <person name="Wilson-Rankin E.E."/>
            <person name="Purcell J."/>
            <person name="Lester P.J."/>
            <person name="Dearden P.K."/>
        </authorList>
    </citation>
    <scope>NUCLEOTIDE SEQUENCE</scope>
    <source>
        <strain evidence="1">Volc-1</strain>
    </source>
</reference>
<dbReference type="EMBL" id="JACSDY010000001">
    <property type="protein sequence ID" value="KAF7439159.1"/>
    <property type="molecule type" value="Genomic_DNA"/>
</dbReference>
<evidence type="ECO:0000313" key="2">
    <source>
        <dbReference type="Proteomes" id="UP000600918"/>
    </source>
</evidence>
<comment type="caution">
    <text evidence="1">The sequence shown here is derived from an EMBL/GenBank/DDBJ whole genome shotgun (WGS) entry which is preliminary data.</text>
</comment>